<reference evidence="1 2" key="1">
    <citation type="journal article" date="2020" name="ISME J.">
        <title>Uncovering the hidden diversity of litter-decomposition mechanisms in mushroom-forming fungi.</title>
        <authorList>
            <person name="Floudas D."/>
            <person name="Bentzer J."/>
            <person name="Ahren D."/>
            <person name="Johansson T."/>
            <person name="Persson P."/>
            <person name="Tunlid A."/>
        </authorList>
    </citation>
    <scope>NUCLEOTIDE SEQUENCE [LARGE SCALE GENOMIC DNA]</scope>
    <source>
        <strain evidence="1 2">CBS 101986</strain>
    </source>
</reference>
<keyword evidence="2" id="KW-1185">Reference proteome</keyword>
<organism evidence="1 2">
    <name type="scientific">Psilocybe cf. subviscida</name>
    <dbReference type="NCBI Taxonomy" id="2480587"/>
    <lineage>
        <taxon>Eukaryota</taxon>
        <taxon>Fungi</taxon>
        <taxon>Dikarya</taxon>
        <taxon>Basidiomycota</taxon>
        <taxon>Agaricomycotina</taxon>
        <taxon>Agaricomycetes</taxon>
        <taxon>Agaricomycetidae</taxon>
        <taxon>Agaricales</taxon>
        <taxon>Agaricineae</taxon>
        <taxon>Strophariaceae</taxon>
        <taxon>Psilocybe</taxon>
    </lineage>
</organism>
<evidence type="ECO:0000313" key="2">
    <source>
        <dbReference type="Proteomes" id="UP000567179"/>
    </source>
</evidence>
<dbReference type="Proteomes" id="UP000567179">
    <property type="component" value="Unassembled WGS sequence"/>
</dbReference>
<comment type="caution">
    <text evidence="1">The sequence shown here is derived from an EMBL/GenBank/DDBJ whole genome shotgun (WGS) entry which is preliminary data.</text>
</comment>
<dbReference type="OrthoDB" id="3232239at2759"/>
<evidence type="ECO:0008006" key="3">
    <source>
        <dbReference type="Google" id="ProtNLM"/>
    </source>
</evidence>
<protein>
    <recommendedName>
        <fullName evidence="3">F-box domain-containing protein</fullName>
    </recommendedName>
</protein>
<dbReference type="EMBL" id="JAACJJ010000059">
    <property type="protein sequence ID" value="KAF5309519.1"/>
    <property type="molecule type" value="Genomic_DNA"/>
</dbReference>
<dbReference type="AlphaFoldDB" id="A0A8H5ARF8"/>
<accession>A0A8H5ARF8</accession>
<proteinExistence type="predicted"/>
<gene>
    <name evidence="1" type="ORF">D9619_012487</name>
</gene>
<sequence length="204" mass="22949">MLIKRPFLATQFSLSSRDTVMPNKAAAFSINHLPSELYSEIAAKFQDPSDRRTLLSLALVDRIWHTHVRFLRAIVAQPNRLGPLVRSYAQLSLVSNFPNAPRGREGADLELWELTLKALPMFANLNQLEFVPQRHSVTSEATEVLSRFSAHAWRTTETSRPGACGRGPPFTFLSDMSRADIGLLWIHIGSLCHEQQAHHNAEII</sequence>
<evidence type="ECO:0000313" key="1">
    <source>
        <dbReference type="EMBL" id="KAF5309519.1"/>
    </source>
</evidence>
<name>A0A8H5ARF8_9AGAR</name>